<evidence type="ECO:0000259" key="1">
    <source>
        <dbReference type="Pfam" id="PF00462"/>
    </source>
</evidence>
<dbReference type="CDD" id="cd02976">
    <property type="entry name" value="NrdH"/>
    <property type="match status" value="1"/>
</dbReference>
<reference evidence="2 3" key="1">
    <citation type="submission" date="2024-08" db="EMBL/GenBank/DDBJ databases">
        <authorList>
            <person name="Lu H."/>
        </authorList>
    </citation>
    <scope>NUCLEOTIDE SEQUENCE [LARGE SCALE GENOMIC DNA]</scope>
    <source>
        <strain evidence="2 3">BYS180W</strain>
    </source>
</reference>
<feature type="domain" description="Glutaredoxin" evidence="1">
    <location>
        <begin position="45"/>
        <end position="95"/>
    </location>
</feature>
<accession>A0ABW7FTD6</accession>
<dbReference type="SUPFAM" id="SSF52833">
    <property type="entry name" value="Thioredoxin-like"/>
    <property type="match status" value="1"/>
</dbReference>
<dbReference type="Pfam" id="PF00462">
    <property type="entry name" value="Glutaredoxin"/>
    <property type="match status" value="1"/>
</dbReference>
<dbReference type="InterPro" id="IPR036249">
    <property type="entry name" value="Thioredoxin-like_sf"/>
</dbReference>
<protein>
    <submittedName>
        <fullName evidence="2">Glutaredoxin family protein</fullName>
    </submittedName>
</protein>
<sequence length="120" mass="13293">MIAGTIALAIPTGRFAARVYESYQSRPIQGSYQAYMNGKGEALSLYGTGTCPACKLARDHLKNAGIPFNDLLIDAVPELRTEWASLQQDSVPVLLSKNTMLVGYREEQYRRLLTPQKISN</sequence>
<name>A0ABW7FTD6_9BURK</name>
<dbReference type="RefSeq" id="WP_394459066.1">
    <property type="nucleotide sequence ID" value="NZ_JBIGHZ010000002.1"/>
</dbReference>
<gene>
    <name evidence="2" type="ORF">ACG0Z6_04985</name>
</gene>
<keyword evidence="3" id="KW-1185">Reference proteome</keyword>
<dbReference type="InterPro" id="IPR002109">
    <property type="entry name" value="Glutaredoxin"/>
</dbReference>
<dbReference type="Proteomes" id="UP001606099">
    <property type="component" value="Unassembled WGS sequence"/>
</dbReference>
<evidence type="ECO:0000313" key="3">
    <source>
        <dbReference type="Proteomes" id="UP001606099"/>
    </source>
</evidence>
<organism evidence="2 3">
    <name type="scientific">Roseateles rivi</name>
    <dbReference type="NCBI Taxonomy" id="3299028"/>
    <lineage>
        <taxon>Bacteria</taxon>
        <taxon>Pseudomonadati</taxon>
        <taxon>Pseudomonadota</taxon>
        <taxon>Betaproteobacteria</taxon>
        <taxon>Burkholderiales</taxon>
        <taxon>Sphaerotilaceae</taxon>
        <taxon>Roseateles</taxon>
    </lineage>
</organism>
<dbReference type="EMBL" id="JBIGHZ010000002">
    <property type="protein sequence ID" value="MFG6447594.1"/>
    <property type="molecule type" value="Genomic_DNA"/>
</dbReference>
<comment type="caution">
    <text evidence="2">The sequence shown here is derived from an EMBL/GenBank/DDBJ whole genome shotgun (WGS) entry which is preliminary data.</text>
</comment>
<proteinExistence type="predicted"/>
<dbReference type="Gene3D" id="3.40.30.10">
    <property type="entry name" value="Glutaredoxin"/>
    <property type="match status" value="1"/>
</dbReference>
<evidence type="ECO:0000313" key="2">
    <source>
        <dbReference type="EMBL" id="MFG6447594.1"/>
    </source>
</evidence>